<dbReference type="PhylomeDB" id="R7QMC2"/>
<dbReference type="EMBL" id="HG001949">
    <property type="protein sequence ID" value="CDF38626.1"/>
    <property type="molecule type" value="Genomic_DNA"/>
</dbReference>
<dbReference type="RefSeq" id="XP_005718531.1">
    <property type="nucleotide sequence ID" value="XM_005718474.1"/>
</dbReference>
<keyword evidence="8" id="KW-1185">Reference proteome</keyword>
<dbReference type="KEGG" id="ccp:CHC_T00006433001"/>
<comment type="subcellular location">
    <subcellularLocation>
        <location evidence="1">Membrane</location>
        <topology evidence="1">Multi-pass membrane protein</topology>
    </subcellularLocation>
</comment>
<dbReference type="PANTHER" id="PTHR21236">
    <property type="entry name" value="GOLGI MEMBRANE PROTEIN YIP1"/>
    <property type="match status" value="1"/>
</dbReference>
<dbReference type="PANTHER" id="PTHR21236:SF1">
    <property type="entry name" value="PROTEIN YIPF6"/>
    <property type="match status" value="1"/>
</dbReference>
<feature type="transmembrane region" description="Helical" evidence="6">
    <location>
        <begin position="21"/>
        <end position="39"/>
    </location>
</feature>
<evidence type="ECO:0000256" key="1">
    <source>
        <dbReference type="ARBA" id="ARBA00004141"/>
    </source>
</evidence>
<dbReference type="STRING" id="2769.R7QMC2"/>
<evidence type="ECO:0000256" key="3">
    <source>
        <dbReference type="ARBA" id="ARBA00022692"/>
    </source>
</evidence>
<dbReference type="GO" id="GO:0005802">
    <property type="term" value="C:trans-Golgi network"/>
    <property type="evidence" value="ECO:0007669"/>
    <property type="project" value="TreeGrafter"/>
</dbReference>
<organism evidence="7 8">
    <name type="scientific">Chondrus crispus</name>
    <name type="common">Carrageen Irish moss</name>
    <name type="synonym">Polymorpha crispa</name>
    <dbReference type="NCBI Taxonomy" id="2769"/>
    <lineage>
        <taxon>Eukaryota</taxon>
        <taxon>Rhodophyta</taxon>
        <taxon>Florideophyceae</taxon>
        <taxon>Rhodymeniophycidae</taxon>
        <taxon>Gigartinales</taxon>
        <taxon>Gigartinaceae</taxon>
        <taxon>Chondrus</taxon>
    </lineage>
</organism>
<evidence type="ECO:0000313" key="8">
    <source>
        <dbReference type="Proteomes" id="UP000012073"/>
    </source>
</evidence>
<proteinExistence type="inferred from homology"/>
<evidence type="ECO:0000256" key="5">
    <source>
        <dbReference type="ARBA" id="ARBA00023136"/>
    </source>
</evidence>
<dbReference type="Proteomes" id="UP000012073">
    <property type="component" value="Unassembled WGS sequence"/>
</dbReference>
<name>R7QMC2_CHOCR</name>
<dbReference type="GeneID" id="17326242"/>
<dbReference type="GO" id="GO:0016020">
    <property type="term" value="C:membrane"/>
    <property type="evidence" value="ECO:0007669"/>
    <property type="project" value="UniProtKB-SubCell"/>
</dbReference>
<comment type="similarity">
    <text evidence="2">Belongs to the YIP1 family.</text>
</comment>
<keyword evidence="3 6" id="KW-0812">Transmembrane</keyword>
<dbReference type="GO" id="GO:0006888">
    <property type="term" value="P:endoplasmic reticulum to Golgi vesicle-mediated transport"/>
    <property type="evidence" value="ECO:0007669"/>
    <property type="project" value="InterPro"/>
</dbReference>
<evidence type="ECO:0000256" key="2">
    <source>
        <dbReference type="ARBA" id="ARBA00010596"/>
    </source>
</evidence>
<protein>
    <submittedName>
        <fullName evidence="7">Uncharacterized protein</fullName>
    </submittedName>
</protein>
<gene>
    <name evidence="7" type="ORF">CHC_T00006433001</name>
</gene>
<feature type="transmembrane region" description="Helical" evidence="6">
    <location>
        <begin position="45"/>
        <end position="63"/>
    </location>
</feature>
<dbReference type="InterPro" id="IPR045231">
    <property type="entry name" value="Yip1/4-like"/>
</dbReference>
<keyword evidence="4 6" id="KW-1133">Transmembrane helix</keyword>
<reference evidence="8" key="1">
    <citation type="journal article" date="2013" name="Proc. Natl. Acad. Sci. U.S.A.">
        <title>Genome structure and metabolic features in the red seaweed Chondrus crispus shed light on evolution of the Archaeplastida.</title>
        <authorList>
            <person name="Collen J."/>
            <person name="Porcel B."/>
            <person name="Carre W."/>
            <person name="Ball S.G."/>
            <person name="Chaparro C."/>
            <person name="Tonon T."/>
            <person name="Barbeyron T."/>
            <person name="Michel G."/>
            <person name="Noel B."/>
            <person name="Valentin K."/>
            <person name="Elias M."/>
            <person name="Artiguenave F."/>
            <person name="Arun A."/>
            <person name="Aury J.M."/>
            <person name="Barbosa-Neto J.F."/>
            <person name="Bothwell J.H."/>
            <person name="Bouget F.Y."/>
            <person name="Brillet L."/>
            <person name="Cabello-Hurtado F."/>
            <person name="Capella-Gutierrez S."/>
            <person name="Charrier B."/>
            <person name="Cladiere L."/>
            <person name="Cock J.M."/>
            <person name="Coelho S.M."/>
            <person name="Colleoni C."/>
            <person name="Czjzek M."/>
            <person name="Da Silva C."/>
            <person name="Delage L."/>
            <person name="Denoeud F."/>
            <person name="Deschamps P."/>
            <person name="Dittami S.M."/>
            <person name="Gabaldon T."/>
            <person name="Gachon C.M."/>
            <person name="Groisillier A."/>
            <person name="Herve C."/>
            <person name="Jabbari K."/>
            <person name="Katinka M."/>
            <person name="Kloareg B."/>
            <person name="Kowalczyk N."/>
            <person name="Labadie K."/>
            <person name="Leblanc C."/>
            <person name="Lopez P.J."/>
            <person name="McLachlan D.H."/>
            <person name="Meslet-Cladiere L."/>
            <person name="Moustafa A."/>
            <person name="Nehr Z."/>
            <person name="Nyvall Collen P."/>
            <person name="Panaud O."/>
            <person name="Partensky F."/>
            <person name="Poulain J."/>
            <person name="Rensing S.A."/>
            <person name="Rousvoal S."/>
            <person name="Samson G."/>
            <person name="Symeonidi A."/>
            <person name="Weissenbach J."/>
            <person name="Zambounis A."/>
            <person name="Wincker P."/>
            <person name="Boyen C."/>
        </authorList>
    </citation>
    <scope>NUCLEOTIDE SEQUENCE [LARGE SCALE GENOMIC DNA]</scope>
    <source>
        <strain evidence="8">cv. Stackhouse</strain>
    </source>
</reference>
<dbReference type="Gramene" id="CDF38626">
    <property type="protein sequence ID" value="CDF38626"/>
    <property type="gene ID" value="CHC_T00006433001"/>
</dbReference>
<accession>R7QMC2</accession>
<evidence type="ECO:0000313" key="7">
    <source>
        <dbReference type="EMBL" id="CDF38626.1"/>
    </source>
</evidence>
<evidence type="ECO:0000256" key="6">
    <source>
        <dbReference type="SAM" id="Phobius"/>
    </source>
</evidence>
<dbReference type="AlphaFoldDB" id="R7QMC2"/>
<keyword evidence="5 6" id="KW-0472">Membrane</keyword>
<dbReference type="OrthoDB" id="411251at2759"/>
<sequence length="91" mass="10329">MVMVPAISSSDMRAELRDWDLWGPFFICMSLAVMLSLKAHDDASVVFSVIFIIVWVGAAVITINGQLLGGKLYVCIERPRGTYFWRTLERF</sequence>
<evidence type="ECO:0000256" key="4">
    <source>
        <dbReference type="ARBA" id="ARBA00022989"/>
    </source>
</evidence>